<comment type="caution">
    <text evidence="2">The sequence shown here is derived from an EMBL/GenBank/DDBJ whole genome shotgun (WGS) entry which is preliminary data.</text>
</comment>
<feature type="transmembrane region" description="Helical" evidence="1">
    <location>
        <begin position="12"/>
        <end position="32"/>
    </location>
</feature>
<gene>
    <name evidence="2" type="ORF">ABC969_03615</name>
</gene>
<organism evidence="2 3">
    <name type="scientific">Sphingomonas qilianensis</name>
    <dbReference type="NCBI Taxonomy" id="1736690"/>
    <lineage>
        <taxon>Bacteria</taxon>
        <taxon>Pseudomonadati</taxon>
        <taxon>Pseudomonadota</taxon>
        <taxon>Alphaproteobacteria</taxon>
        <taxon>Sphingomonadales</taxon>
        <taxon>Sphingomonadaceae</taxon>
        <taxon>Sphingomonas</taxon>
    </lineage>
</organism>
<name>A0ABU9XNU9_9SPHN</name>
<reference evidence="2 3" key="1">
    <citation type="submission" date="2024-05" db="EMBL/GenBank/DDBJ databases">
        <authorList>
            <person name="Liu Q."/>
            <person name="Xin Y.-H."/>
        </authorList>
    </citation>
    <scope>NUCLEOTIDE SEQUENCE [LARGE SCALE GENOMIC DNA]</scope>
    <source>
        <strain evidence="2 3">CGMCC 1.15349</strain>
    </source>
</reference>
<feature type="transmembrane region" description="Helical" evidence="1">
    <location>
        <begin position="38"/>
        <end position="57"/>
    </location>
</feature>
<proteinExistence type="predicted"/>
<evidence type="ECO:0000256" key="1">
    <source>
        <dbReference type="SAM" id="Phobius"/>
    </source>
</evidence>
<dbReference type="EMBL" id="JBDIMF010000001">
    <property type="protein sequence ID" value="MEN2785506.1"/>
    <property type="molecule type" value="Genomic_DNA"/>
</dbReference>
<sequence length="61" mass="6033">MTSPPRNVGPNSMAGGFLIAAGAILGAGVGVFVQQPTAGLLIGAATGAGMAIAIWLIDRRR</sequence>
<keyword evidence="1" id="KW-1133">Transmembrane helix</keyword>
<keyword evidence="1" id="KW-0812">Transmembrane</keyword>
<protein>
    <submittedName>
        <fullName evidence="2">Uncharacterized protein</fullName>
    </submittedName>
</protein>
<dbReference type="Proteomes" id="UP001404104">
    <property type="component" value="Unassembled WGS sequence"/>
</dbReference>
<dbReference type="RefSeq" id="WP_345863014.1">
    <property type="nucleotide sequence ID" value="NZ_JBDIMF010000001.1"/>
</dbReference>
<keyword evidence="3" id="KW-1185">Reference proteome</keyword>
<accession>A0ABU9XNU9</accession>
<keyword evidence="1" id="KW-0472">Membrane</keyword>
<evidence type="ECO:0000313" key="2">
    <source>
        <dbReference type="EMBL" id="MEN2785506.1"/>
    </source>
</evidence>
<evidence type="ECO:0000313" key="3">
    <source>
        <dbReference type="Proteomes" id="UP001404104"/>
    </source>
</evidence>